<evidence type="ECO:0000256" key="1">
    <source>
        <dbReference type="ARBA" id="ARBA00023196"/>
    </source>
</evidence>
<dbReference type="GO" id="GO:0045259">
    <property type="term" value="C:proton-transporting ATP synthase complex"/>
    <property type="evidence" value="ECO:0007669"/>
    <property type="project" value="UniProtKB-KW"/>
</dbReference>
<evidence type="ECO:0000313" key="3">
    <source>
        <dbReference type="EMBL" id="HIT50399.1"/>
    </source>
</evidence>
<dbReference type="SUPFAM" id="SSF51344">
    <property type="entry name" value="Epsilon subunit of F1F0-ATP synthase N-terminal domain"/>
    <property type="match status" value="1"/>
</dbReference>
<dbReference type="InterPro" id="IPR020546">
    <property type="entry name" value="ATP_synth_F1_dsu/esu_N"/>
</dbReference>
<proteinExistence type="predicted"/>
<feature type="domain" description="ATP synthase F1 complex delta/epsilon subunit N-terminal" evidence="2">
    <location>
        <begin position="1"/>
        <end position="79"/>
    </location>
</feature>
<evidence type="ECO:0000259" key="2">
    <source>
        <dbReference type="Pfam" id="PF02823"/>
    </source>
</evidence>
<dbReference type="Gene3D" id="2.60.15.10">
    <property type="entry name" value="F0F1 ATP synthase delta/epsilon subunit, N-terminal"/>
    <property type="match status" value="1"/>
</dbReference>
<gene>
    <name evidence="3" type="ORF">IAD46_05170</name>
</gene>
<reference evidence="3" key="2">
    <citation type="journal article" date="2021" name="PeerJ">
        <title>Extensive microbial diversity within the chicken gut microbiome revealed by metagenomics and culture.</title>
        <authorList>
            <person name="Gilroy R."/>
            <person name="Ravi A."/>
            <person name="Getino M."/>
            <person name="Pursley I."/>
            <person name="Horton D.L."/>
            <person name="Alikhan N.F."/>
            <person name="Baker D."/>
            <person name="Gharbi K."/>
            <person name="Hall N."/>
            <person name="Watson M."/>
            <person name="Adriaenssens E.M."/>
            <person name="Foster-Nyarko E."/>
            <person name="Jarju S."/>
            <person name="Secka A."/>
            <person name="Antonio M."/>
            <person name="Oren A."/>
            <person name="Chaudhuri R.R."/>
            <person name="La Ragione R."/>
            <person name="Hildebrand F."/>
            <person name="Pallen M.J."/>
        </authorList>
    </citation>
    <scope>NUCLEOTIDE SEQUENCE</scope>
    <source>
        <strain evidence="3">ChiW17-6978</strain>
    </source>
</reference>
<organism evidence="3 4">
    <name type="scientific">Candidatus Pelethenecus faecipullorum</name>
    <dbReference type="NCBI Taxonomy" id="2840900"/>
    <lineage>
        <taxon>Bacteria</taxon>
        <taxon>Bacillati</taxon>
        <taxon>Mycoplasmatota</taxon>
        <taxon>Mollicutes</taxon>
        <taxon>Candidatus Pelethenecus</taxon>
    </lineage>
</organism>
<accession>A0A9D1GSH7</accession>
<protein>
    <recommendedName>
        <fullName evidence="2">ATP synthase F1 complex delta/epsilon subunit N-terminal domain-containing protein</fullName>
    </recommendedName>
</protein>
<name>A0A9D1GSH7_9MOLU</name>
<evidence type="ECO:0000313" key="4">
    <source>
        <dbReference type="Proteomes" id="UP000886758"/>
    </source>
</evidence>
<dbReference type="Proteomes" id="UP000886758">
    <property type="component" value="Unassembled WGS sequence"/>
</dbReference>
<dbReference type="GO" id="GO:0015986">
    <property type="term" value="P:proton motive force-driven ATP synthesis"/>
    <property type="evidence" value="ECO:0007669"/>
    <property type="project" value="InterPro"/>
</dbReference>
<dbReference type="Pfam" id="PF02823">
    <property type="entry name" value="ATP-synt_DE_N"/>
    <property type="match status" value="1"/>
</dbReference>
<keyword evidence="1" id="KW-0066">ATP synthesis</keyword>
<sequence>MKIIVSTHQGILYDEEVDYVVVSNEDGEFAVLDHHIPVLVVIKEGYIKLVRSDQTFFVVIVHGIAEFHDGVFSVLTQEARLGQTKESAMDELVSIRKHRLEENRKESVDFTQKEKELREHIKNSKAGQL</sequence>
<dbReference type="InterPro" id="IPR036771">
    <property type="entry name" value="ATPsynth_dsu/esu_N"/>
</dbReference>
<comment type="caution">
    <text evidence="3">The sequence shown here is derived from an EMBL/GenBank/DDBJ whole genome shotgun (WGS) entry which is preliminary data.</text>
</comment>
<keyword evidence="1" id="KW-0139">CF(1)</keyword>
<reference evidence="3" key="1">
    <citation type="submission" date="2020-10" db="EMBL/GenBank/DDBJ databases">
        <authorList>
            <person name="Gilroy R."/>
        </authorList>
    </citation>
    <scope>NUCLEOTIDE SEQUENCE</scope>
    <source>
        <strain evidence="3">ChiW17-6978</strain>
    </source>
</reference>
<dbReference type="AlphaFoldDB" id="A0A9D1GSH7"/>
<dbReference type="EMBL" id="DVLF01000164">
    <property type="protein sequence ID" value="HIT50399.1"/>
    <property type="molecule type" value="Genomic_DNA"/>
</dbReference>